<comment type="caution">
    <text evidence="1">The sequence shown here is derived from an EMBL/GenBank/DDBJ whole genome shotgun (WGS) entry which is preliminary data.</text>
</comment>
<proteinExistence type="predicted"/>
<evidence type="ECO:0000313" key="2">
    <source>
        <dbReference type="Proteomes" id="UP001143910"/>
    </source>
</evidence>
<evidence type="ECO:0000313" key="1">
    <source>
        <dbReference type="EMBL" id="KAJ2977354.1"/>
    </source>
</evidence>
<name>A0ACC1NE83_9HYPO</name>
<organism evidence="1 2">
    <name type="scientific">Zarea fungicola</name>
    <dbReference type="NCBI Taxonomy" id="93591"/>
    <lineage>
        <taxon>Eukaryota</taxon>
        <taxon>Fungi</taxon>
        <taxon>Dikarya</taxon>
        <taxon>Ascomycota</taxon>
        <taxon>Pezizomycotina</taxon>
        <taxon>Sordariomycetes</taxon>
        <taxon>Hypocreomycetidae</taxon>
        <taxon>Hypocreales</taxon>
        <taxon>Cordycipitaceae</taxon>
        <taxon>Zarea</taxon>
    </lineage>
</organism>
<dbReference type="Proteomes" id="UP001143910">
    <property type="component" value="Unassembled WGS sequence"/>
</dbReference>
<protein>
    <submittedName>
        <fullName evidence="1">Uncharacterized protein</fullName>
    </submittedName>
</protein>
<accession>A0ACC1NE83</accession>
<gene>
    <name evidence="1" type="ORF">NQ176_g4421</name>
</gene>
<dbReference type="EMBL" id="JANJQO010000480">
    <property type="protein sequence ID" value="KAJ2977354.1"/>
    <property type="molecule type" value="Genomic_DNA"/>
</dbReference>
<sequence>MPAETTGSESANLIEGSESETESLKDALYGDGNALVAMRYPGLDDEYRRHIESSKTDIEQMIQNLLGVRWCRVMKSQLWKSGSFNLAIPVYLPHEQTIYLRLPLSYRLGEAQCPGNVEEKLRTEIATYQWVSENCADVPIPTLLAFGLPGGSTPNMSIAMTNRPLHLYFHMLENEGIPLRIPRNRTYAETEAYISDLISIQDNKLRHQPNAIHDETDCRKQLAALTAMRAIMHHFISPELRDGPFFYTLTDLHPSNIFVDEHWNVEGLIDLEWAHSMPLQMQKPPFWLTSRGVDGFDNDQAIREYAAVLDEYFQIYETEERHRNHTDVQISTQRDMWQKGSFWYFYAVTIPAAMYGLFNKRIQPLFNEDHARSTAVDDVLHYYWGQGLSSFTTQKLAENKEYLVKVREQYRASFGVEESG</sequence>
<reference evidence="1" key="1">
    <citation type="submission" date="2022-08" db="EMBL/GenBank/DDBJ databases">
        <title>Genome Sequence of Lecanicillium fungicola.</title>
        <authorList>
            <person name="Buettner E."/>
        </authorList>
    </citation>
    <scope>NUCLEOTIDE SEQUENCE</scope>
    <source>
        <strain evidence="1">Babe33</strain>
    </source>
</reference>
<keyword evidence="2" id="KW-1185">Reference proteome</keyword>